<dbReference type="Pfam" id="PF04463">
    <property type="entry name" value="2-thiour_desulf"/>
    <property type="match status" value="1"/>
</dbReference>
<protein>
    <submittedName>
        <fullName evidence="1">Uncharacterized conserved protein YbbK, DUF523 family</fullName>
    </submittedName>
</protein>
<dbReference type="PANTHER" id="PTHR30087:SF1">
    <property type="entry name" value="HYPOTHETICAL CYTOSOLIC PROTEIN"/>
    <property type="match status" value="1"/>
</dbReference>
<reference evidence="1 2" key="1">
    <citation type="submission" date="2016-11" db="EMBL/GenBank/DDBJ databases">
        <authorList>
            <person name="Jaros S."/>
            <person name="Januszkiewicz K."/>
            <person name="Wedrychowicz H."/>
        </authorList>
    </citation>
    <scope>NUCLEOTIDE SEQUENCE [LARGE SCALE GENOMIC DNA]</scope>
    <source>
        <strain evidence="1 2">DSM 14809</strain>
    </source>
</reference>
<dbReference type="AlphaFoldDB" id="A0A1M6CU42"/>
<accession>A0A1M6CU42</accession>
<proteinExistence type="predicted"/>
<dbReference type="Proteomes" id="UP000184185">
    <property type="component" value="Unassembled WGS sequence"/>
</dbReference>
<dbReference type="PANTHER" id="PTHR30087">
    <property type="entry name" value="INNER MEMBRANE PROTEIN"/>
    <property type="match status" value="1"/>
</dbReference>
<dbReference type="InterPro" id="IPR007553">
    <property type="entry name" value="2-thiour_desulf"/>
</dbReference>
<evidence type="ECO:0000313" key="1">
    <source>
        <dbReference type="EMBL" id="SHI64595.1"/>
    </source>
</evidence>
<dbReference type="EMBL" id="FQYQ01000003">
    <property type="protein sequence ID" value="SHI64595.1"/>
    <property type="molecule type" value="Genomic_DNA"/>
</dbReference>
<keyword evidence="2" id="KW-1185">Reference proteome</keyword>
<organism evidence="1 2">
    <name type="scientific">Pseudobutyrivibrio xylanivorans DSM 14809</name>
    <dbReference type="NCBI Taxonomy" id="1123012"/>
    <lineage>
        <taxon>Bacteria</taxon>
        <taxon>Bacillati</taxon>
        <taxon>Bacillota</taxon>
        <taxon>Clostridia</taxon>
        <taxon>Lachnospirales</taxon>
        <taxon>Lachnospiraceae</taxon>
        <taxon>Pseudobutyrivibrio</taxon>
    </lineage>
</organism>
<name>A0A1M6CU42_PSEXY</name>
<gene>
    <name evidence="1" type="ORF">SAMN02745725_00824</name>
</gene>
<sequence>MVREATMKIMVSACLLGQNCKYNGGNNYSEKVAEYIKGHEVIPVCPEVAGGLPTPRIPCEIVDGVVTNKNGESKDKEFRTGAQLSLHKALDEKVDLVILQSRSPSCGVKQIYDGSFTGKLIDGQGVFAELLIQNGIKVLDLKDV</sequence>
<evidence type="ECO:0000313" key="2">
    <source>
        <dbReference type="Proteomes" id="UP000184185"/>
    </source>
</evidence>